<reference evidence="2" key="1">
    <citation type="submission" date="2021-01" db="EMBL/GenBank/DDBJ databases">
        <authorList>
            <person name="Kaushik A."/>
        </authorList>
    </citation>
    <scope>NUCLEOTIDE SEQUENCE</scope>
    <source>
        <strain evidence="2">AG4-RS23</strain>
    </source>
</reference>
<dbReference type="AlphaFoldDB" id="A0A8H3GG02"/>
<dbReference type="PROSITE" id="PS50097">
    <property type="entry name" value="BTB"/>
    <property type="match status" value="1"/>
</dbReference>
<name>A0A8H3GG02_9AGAM</name>
<comment type="caution">
    <text evidence="2">The sequence shown here is derived from an EMBL/GenBank/DDBJ whole genome shotgun (WGS) entry which is preliminary data.</text>
</comment>
<dbReference type="Proteomes" id="UP000663861">
    <property type="component" value="Unassembled WGS sequence"/>
</dbReference>
<organism evidence="2 3">
    <name type="scientific">Rhizoctonia solani</name>
    <dbReference type="NCBI Taxonomy" id="456999"/>
    <lineage>
        <taxon>Eukaryota</taxon>
        <taxon>Fungi</taxon>
        <taxon>Dikarya</taxon>
        <taxon>Basidiomycota</taxon>
        <taxon>Agaricomycotina</taxon>
        <taxon>Agaricomycetes</taxon>
        <taxon>Cantharellales</taxon>
        <taxon>Ceratobasidiaceae</taxon>
        <taxon>Rhizoctonia</taxon>
    </lineage>
</organism>
<dbReference type="InterPro" id="IPR011333">
    <property type="entry name" value="SKP1/BTB/POZ_sf"/>
</dbReference>
<dbReference type="SMART" id="SM00225">
    <property type="entry name" value="BTB"/>
    <property type="match status" value="1"/>
</dbReference>
<dbReference type="Pfam" id="PF00651">
    <property type="entry name" value="BTB"/>
    <property type="match status" value="1"/>
</dbReference>
<dbReference type="SUPFAM" id="SSF54695">
    <property type="entry name" value="POZ domain"/>
    <property type="match status" value="1"/>
</dbReference>
<evidence type="ECO:0000313" key="2">
    <source>
        <dbReference type="EMBL" id="CAE6448711.1"/>
    </source>
</evidence>
<gene>
    <name evidence="2" type="ORF">RDB_LOCUS51617</name>
</gene>
<dbReference type="InterPro" id="IPR000210">
    <property type="entry name" value="BTB/POZ_dom"/>
</dbReference>
<evidence type="ECO:0000259" key="1">
    <source>
        <dbReference type="PROSITE" id="PS50097"/>
    </source>
</evidence>
<protein>
    <recommendedName>
        <fullName evidence="1">BTB domain-containing protein</fullName>
    </recommendedName>
</protein>
<sequence length="252" mass="29203">MSDTPKKKDKKPSSSVSRSKFFFDDSMIHIQIENVQFKVHKFKLMKSETFSDMFLVAESSNTDDESMEGSSTDRPIKLERVSASDFECLLTFLYDGEYAQRPTEPDLPVVLSAFRLAHMWNFTELRKRLLPRLEKLLGDVDKIVYAREFDIEGWVTPAYIRLYRRVEPLNTEEAEKLGFKTAMLIFRLREEKYSAAYQQCCGQVPIVESMSVNLQTRCDSCGNKRTMNGNATDKAIEERIKVWEKGGQVFTR</sequence>
<evidence type="ECO:0000313" key="3">
    <source>
        <dbReference type="Proteomes" id="UP000663861"/>
    </source>
</evidence>
<dbReference type="Gene3D" id="3.30.710.10">
    <property type="entry name" value="Potassium Channel Kv1.1, Chain A"/>
    <property type="match status" value="1"/>
</dbReference>
<proteinExistence type="predicted"/>
<dbReference type="CDD" id="cd18186">
    <property type="entry name" value="BTB_POZ_ZBTB_KLHL-like"/>
    <property type="match status" value="1"/>
</dbReference>
<feature type="domain" description="BTB" evidence="1">
    <location>
        <begin position="24"/>
        <end position="102"/>
    </location>
</feature>
<accession>A0A8H3GG02</accession>
<dbReference type="EMBL" id="CAJMWY010000832">
    <property type="protein sequence ID" value="CAE6448711.1"/>
    <property type="molecule type" value="Genomic_DNA"/>
</dbReference>